<keyword evidence="2" id="KW-1185">Reference proteome</keyword>
<keyword evidence="1" id="KW-0472">Membrane</keyword>
<keyword evidence="1" id="KW-1133">Transmembrane helix</keyword>
<dbReference type="Proteomes" id="UP000095281">
    <property type="component" value="Unplaced"/>
</dbReference>
<name>A0A1I8BR33_MELHA</name>
<protein>
    <submittedName>
        <fullName evidence="3">ABC transporter permease</fullName>
    </submittedName>
</protein>
<evidence type="ECO:0000313" key="2">
    <source>
        <dbReference type="Proteomes" id="UP000095281"/>
    </source>
</evidence>
<organism evidence="2 3">
    <name type="scientific">Meloidogyne hapla</name>
    <name type="common">Root-knot nematode worm</name>
    <dbReference type="NCBI Taxonomy" id="6305"/>
    <lineage>
        <taxon>Eukaryota</taxon>
        <taxon>Metazoa</taxon>
        <taxon>Ecdysozoa</taxon>
        <taxon>Nematoda</taxon>
        <taxon>Chromadorea</taxon>
        <taxon>Rhabditida</taxon>
        <taxon>Tylenchina</taxon>
        <taxon>Tylenchomorpha</taxon>
        <taxon>Tylenchoidea</taxon>
        <taxon>Meloidogynidae</taxon>
        <taxon>Meloidogyninae</taxon>
        <taxon>Meloidogyne</taxon>
    </lineage>
</organism>
<dbReference type="WBParaSite" id="MhA1_Contig400.frz3.gene14">
    <property type="protein sequence ID" value="MhA1_Contig400.frz3.gene14"/>
    <property type="gene ID" value="MhA1_Contig400.frz3.gene14"/>
</dbReference>
<feature type="transmembrane region" description="Helical" evidence="1">
    <location>
        <begin position="42"/>
        <end position="61"/>
    </location>
</feature>
<reference evidence="3" key="1">
    <citation type="submission" date="2016-11" db="UniProtKB">
        <authorList>
            <consortium name="WormBaseParasite"/>
        </authorList>
    </citation>
    <scope>IDENTIFICATION</scope>
</reference>
<sequence>MPSNSVLKDGFDSNAEMKVIPYKPNKVDVLLAKIFPARFSEATLFGSVVIFAVGMSVLGRLKR</sequence>
<keyword evidence="1" id="KW-0812">Transmembrane</keyword>
<evidence type="ECO:0000256" key="1">
    <source>
        <dbReference type="SAM" id="Phobius"/>
    </source>
</evidence>
<proteinExistence type="predicted"/>
<evidence type="ECO:0000313" key="3">
    <source>
        <dbReference type="WBParaSite" id="MhA1_Contig400.frz3.gene14"/>
    </source>
</evidence>
<accession>A0A1I8BR33</accession>
<dbReference type="AlphaFoldDB" id="A0A1I8BR33"/>